<name>A0AAV3AMQ6_PYXAD</name>
<keyword evidence="2" id="KW-1185">Reference proteome</keyword>
<accession>A0AAV3AMQ6</accession>
<gene>
    <name evidence="1" type="ORF">GDO54_010081</name>
</gene>
<protein>
    <recommendedName>
        <fullName evidence="3">Secreted protein</fullName>
    </recommendedName>
</protein>
<dbReference type="EMBL" id="DYDO01000004">
    <property type="protein sequence ID" value="DBA25731.1"/>
    <property type="molecule type" value="Genomic_DNA"/>
</dbReference>
<comment type="caution">
    <text evidence="1">The sequence shown here is derived from an EMBL/GenBank/DDBJ whole genome shotgun (WGS) entry which is preliminary data.</text>
</comment>
<dbReference type="AlphaFoldDB" id="A0AAV3AMQ6"/>
<evidence type="ECO:0008006" key="3">
    <source>
        <dbReference type="Google" id="ProtNLM"/>
    </source>
</evidence>
<evidence type="ECO:0000313" key="1">
    <source>
        <dbReference type="EMBL" id="DBA25731.1"/>
    </source>
</evidence>
<proteinExistence type="predicted"/>
<evidence type="ECO:0000313" key="2">
    <source>
        <dbReference type="Proteomes" id="UP001181693"/>
    </source>
</evidence>
<organism evidence="1 2">
    <name type="scientific">Pyxicephalus adspersus</name>
    <name type="common">African bullfrog</name>
    <dbReference type="NCBI Taxonomy" id="30357"/>
    <lineage>
        <taxon>Eukaryota</taxon>
        <taxon>Metazoa</taxon>
        <taxon>Chordata</taxon>
        <taxon>Craniata</taxon>
        <taxon>Vertebrata</taxon>
        <taxon>Euteleostomi</taxon>
        <taxon>Amphibia</taxon>
        <taxon>Batrachia</taxon>
        <taxon>Anura</taxon>
        <taxon>Neobatrachia</taxon>
        <taxon>Ranoidea</taxon>
        <taxon>Pyxicephalidae</taxon>
        <taxon>Pyxicephalinae</taxon>
        <taxon>Pyxicephalus</taxon>
    </lineage>
</organism>
<dbReference type="Proteomes" id="UP001181693">
    <property type="component" value="Unassembled WGS sequence"/>
</dbReference>
<reference evidence="1" key="1">
    <citation type="thesis" date="2020" institute="ProQuest LLC" country="789 East Eisenhower Parkway, Ann Arbor, MI, USA">
        <title>Comparative Genomics and Chromosome Evolution.</title>
        <authorList>
            <person name="Mudd A.B."/>
        </authorList>
    </citation>
    <scope>NUCLEOTIDE SEQUENCE</scope>
    <source>
        <strain evidence="1">1538</strain>
        <tissue evidence="1">Blood</tissue>
    </source>
</reference>
<sequence>MCAASQLVFVTFSAPKCSVLTKTCLHHCCFCTGAPKSFTYFSIRHHSRLYVSIHFTIKMFQIYALLDFYTVENNLSTTLQSTRLQTHLVQHAVVNCKGMNSEHQQEPALVVI</sequence>